<evidence type="ECO:0000259" key="6">
    <source>
        <dbReference type="Pfam" id="PF00425"/>
    </source>
</evidence>
<dbReference type="NCBIfam" id="TIGR00543">
    <property type="entry name" value="isochor_syn"/>
    <property type="match status" value="1"/>
</dbReference>
<evidence type="ECO:0000256" key="1">
    <source>
        <dbReference type="ARBA" id="ARBA00000799"/>
    </source>
</evidence>
<dbReference type="InterPro" id="IPR004561">
    <property type="entry name" value="IsoChor_synthase"/>
</dbReference>
<dbReference type="PANTHER" id="PTHR42839:SF2">
    <property type="entry name" value="ISOCHORISMATE SYNTHASE ENTC"/>
    <property type="match status" value="1"/>
</dbReference>
<dbReference type="Proteomes" id="UP001597347">
    <property type="component" value="Unassembled WGS sequence"/>
</dbReference>
<dbReference type="RefSeq" id="WP_377933259.1">
    <property type="nucleotide sequence ID" value="NZ_JBHUEA010000008.1"/>
</dbReference>
<sequence>MTAGDGGAFPVATRRITDPDAVRAEAAATLGAPVAVWRRGDALLEGYGLATRLALQGPERIADAASAWRALAGRCAVDDRVRLPGTGAVAFGAFTFADASAAPSVLVVPRRVVGVRDGIAFRTDLPRLGPVAPPSSRPPAAVHLDGDGYRAAVAAAVDRIRSGELEKVVLARDVVLPGVPDVAAAAHRLAERYREAWAFAVDGFFGASPETLVTVRDRRIGSRVLAGTAARFEDPGADGESRDALLSSPKNRFEHALAVDSLLLTLGERVEDLVIGRPFALGLPNVWHLATDATARVGRGVGALDLVAALHPTAAVAGAPRAVAQHLIAALEPFDRRRYAGPVGWIDGSGDGEWAIGLRSAESEGPDRVRAYAGAGIVAGSDADQELAETEWKLAPVREAVAEAARSTA</sequence>
<dbReference type="Gene3D" id="3.60.120.10">
    <property type="entry name" value="Anthranilate synthase"/>
    <property type="match status" value="1"/>
</dbReference>
<evidence type="ECO:0000256" key="2">
    <source>
        <dbReference type="ARBA" id="ARBA00005297"/>
    </source>
</evidence>
<keyword evidence="8" id="KW-1185">Reference proteome</keyword>
<accession>A0ABW4LDI4</accession>
<dbReference type="SUPFAM" id="SSF56322">
    <property type="entry name" value="ADC synthase"/>
    <property type="match status" value="1"/>
</dbReference>
<comment type="similarity">
    <text evidence="2">Belongs to the isochorismate synthase family.</text>
</comment>
<dbReference type="Pfam" id="PF00425">
    <property type="entry name" value="Chorismate_bind"/>
    <property type="match status" value="1"/>
</dbReference>
<name>A0ABW4LDI4_9MICO</name>
<gene>
    <name evidence="7" type="ORF">ACFSBI_06615</name>
</gene>
<comment type="caution">
    <text evidence="7">The sequence shown here is derived from an EMBL/GenBank/DDBJ whole genome shotgun (WGS) entry which is preliminary data.</text>
</comment>
<keyword evidence="4" id="KW-0413">Isomerase</keyword>
<dbReference type="EC" id="5.4.4.2" evidence="3"/>
<evidence type="ECO:0000256" key="5">
    <source>
        <dbReference type="ARBA" id="ARBA00041564"/>
    </source>
</evidence>
<dbReference type="InterPro" id="IPR015890">
    <property type="entry name" value="Chorismate_C"/>
</dbReference>
<reference evidence="8" key="1">
    <citation type="journal article" date="2019" name="Int. J. Syst. Evol. Microbiol.">
        <title>The Global Catalogue of Microorganisms (GCM) 10K type strain sequencing project: providing services to taxonomists for standard genome sequencing and annotation.</title>
        <authorList>
            <consortium name="The Broad Institute Genomics Platform"/>
            <consortium name="The Broad Institute Genome Sequencing Center for Infectious Disease"/>
            <person name="Wu L."/>
            <person name="Ma J."/>
        </authorList>
    </citation>
    <scope>NUCLEOTIDE SEQUENCE [LARGE SCALE GENOMIC DNA]</scope>
    <source>
        <strain evidence="8">CGMCC 1.12471</strain>
    </source>
</reference>
<evidence type="ECO:0000256" key="4">
    <source>
        <dbReference type="ARBA" id="ARBA00023235"/>
    </source>
</evidence>
<organism evidence="7 8">
    <name type="scientific">Amnibacterium endophyticum</name>
    <dbReference type="NCBI Taxonomy" id="2109337"/>
    <lineage>
        <taxon>Bacteria</taxon>
        <taxon>Bacillati</taxon>
        <taxon>Actinomycetota</taxon>
        <taxon>Actinomycetes</taxon>
        <taxon>Micrococcales</taxon>
        <taxon>Microbacteriaceae</taxon>
        <taxon>Amnibacterium</taxon>
    </lineage>
</organism>
<evidence type="ECO:0000313" key="8">
    <source>
        <dbReference type="Proteomes" id="UP001597347"/>
    </source>
</evidence>
<dbReference type="PANTHER" id="PTHR42839">
    <property type="entry name" value="ISOCHORISMATE SYNTHASE ENTC"/>
    <property type="match status" value="1"/>
</dbReference>
<dbReference type="InterPro" id="IPR005801">
    <property type="entry name" value="ADC_synthase"/>
</dbReference>
<protein>
    <recommendedName>
        <fullName evidence="3">isochorismate synthase</fullName>
        <ecNumber evidence="3">5.4.4.2</ecNumber>
    </recommendedName>
    <alternativeName>
        <fullName evidence="5">Isochorismate mutase</fullName>
    </alternativeName>
</protein>
<evidence type="ECO:0000256" key="3">
    <source>
        <dbReference type="ARBA" id="ARBA00012824"/>
    </source>
</evidence>
<evidence type="ECO:0000313" key="7">
    <source>
        <dbReference type="EMBL" id="MFD1721219.1"/>
    </source>
</evidence>
<feature type="domain" description="Chorismate-utilising enzyme C-terminal" evidence="6">
    <location>
        <begin position="147"/>
        <end position="393"/>
    </location>
</feature>
<comment type="catalytic activity">
    <reaction evidence="1">
        <text>chorismate = isochorismate</text>
        <dbReference type="Rhea" id="RHEA:18985"/>
        <dbReference type="ChEBI" id="CHEBI:29748"/>
        <dbReference type="ChEBI" id="CHEBI:29780"/>
        <dbReference type="EC" id="5.4.4.2"/>
    </reaction>
</comment>
<proteinExistence type="inferred from homology"/>
<dbReference type="EMBL" id="JBHUEA010000008">
    <property type="protein sequence ID" value="MFD1721219.1"/>
    <property type="molecule type" value="Genomic_DNA"/>
</dbReference>